<dbReference type="InterPro" id="IPR007874">
    <property type="entry name" value="MinC_N"/>
</dbReference>
<dbReference type="Gene3D" id="3.30.70.260">
    <property type="match status" value="1"/>
</dbReference>
<dbReference type="OrthoDB" id="9794530at2"/>
<dbReference type="NCBIfam" id="TIGR01222">
    <property type="entry name" value="minC"/>
    <property type="match status" value="1"/>
</dbReference>
<dbReference type="Gene3D" id="2.160.20.70">
    <property type="match status" value="1"/>
</dbReference>
<dbReference type="EMBL" id="PDNU01000037">
    <property type="protein sequence ID" value="PHK93731.1"/>
    <property type="molecule type" value="Genomic_DNA"/>
</dbReference>
<dbReference type="PANTHER" id="PTHR34108:SF1">
    <property type="entry name" value="SEPTUM SITE-DETERMINING PROTEIN MINC"/>
    <property type="match status" value="1"/>
</dbReference>
<gene>
    <name evidence="6 9" type="primary">minC</name>
    <name evidence="9" type="ORF">CR162_17240</name>
</gene>
<keyword evidence="2 6" id="KW-0132">Cell division</keyword>
<evidence type="ECO:0000313" key="10">
    <source>
        <dbReference type="Proteomes" id="UP000223527"/>
    </source>
</evidence>
<comment type="similarity">
    <text evidence="1 6">Belongs to the MinC family.</text>
</comment>
<evidence type="ECO:0000259" key="8">
    <source>
        <dbReference type="Pfam" id="PF05209"/>
    </source>
</evidence>
<evidence type="ECO:0000256" key="2">
    <source>
        <dbReference type="ARBA" id="ARBA00022618"/>
    </source>
</evidence>
<dbReference type="SUPFAM" id="SSF63848">
    <property type="entry name" value="Cell-division inhibitor MinC, C-terminal domain"/>
    <property type="match status" value="1"/>
</dbReference>
<dbReference type="InterPro" id="IPR013033">
    <property type="entry name" value="MinC"/>
</dbReference>
<comment type="caution">
    <text evidence="9">The sequence shown here is derived from an EMBL/GenBank/DDBJ whole genome shotgun (WGS) entry which is preliminary data.</text>
</comment>
<evidence type="ECO:0000256" key="6">
    <source>
        <dbReference type="HAMAP-Rule" id="MF_00267"/>
    </source>
</evidence>
<evidence type="ECO:0000313" key="9">
    <source>
        <dbReference type="EMBL" id="PHK93731.1"/>
    </source>
</evidence>
<dbReference type="Proteomes" id="UP000223527">
    <property type="component" value="Unassembled WGS sequence"/>
</dbReference>
<feature type="domain" description="Septum formation inhibitor MinC C-terminal" evidence="7">
    <location>
        <begin position="147"/>
        <end position="242"/>
    </location>
</feature>
<dbReference type="InterPro" id="IPR036145">
    <property type="entry name" value="MinC_C_sf"/>
</dbReference>
<proteinExistence type="inferred from homology"/>
<dbReference type="InterPro" id="IPR005526">
    <property type="entry name" value="Septum_form_inhib_MinC_C"/>
</dbReference>
<evidence type="ECO:0000256" key="5">
    <source>
        <dbReference type="ARBA" id="ARBA00025606"/>
    </source>
</evidence>
<keyword evidence="3 6" id="KW-0717">Septation</keyword>
<comment type="function">
    <text evidence="5 6">Cell division inhibitor that blocks the formation of polar Z ring septums. Rapidly oscillates between the poles of the cell to destabilize FtsZ filaments that have formed before they mature into polar Z rings. Prevents FtsZ polymerization.</text>
</comment>
<reference evidence="9 10" key="1">
    <citation type="submission" date="2017-10" db="EMBL/GenBank/DDBJ databases">
        <authorList>
            <person name="Banno H."/>
            <person name="Chua N.-H."/>
        </authorList>
    </citation>
    <scope>NUCLEOTIDE SEQUENCE [LARGE SCALE GENOMIC DNA]</scope>
    <source>
        <strain evidence="9 10">YW11</strain>
    </source>
</reference>
<evidence type="ECO:0000259" key="7">
    <source>
        <dbReference type="Pfam" id="PF03775"/>
    </source>
</evidence>
<dbReference type="Pfam" id="PF05209">
    <property type="entry name" value="MinC_N"/>
    <property type="match status" value="1"/>
</dbReference>
<evidence type="ECO:0000256" key="1">
    <source>
        <dbReference type="ARBA" id="ARBA00006291"/>
    </source>
</evidence>
<dbReference type="HAMAP" id="MF_00267">
    <property type="entry name" value="MinC"/>
    <property type="match status" value="1"/>
</dbReference>
<keyword evidence="10" id="KW-1185">Reference proteome</keyword>
<comment type="subunit">
    <text evidence="6">Interacts with MinD and FtsZ.</text>
</comment>
<evidence type="ECO:0000256" key="3">
    <source>
        <dbReference type="ARBA" id="ARBA00023210"/>
    </source>
</evidence>
<organism evidence="9 10">
    <name type="scientific">Teichococcus rhizosphaerae</name>
    <dbReference type="NCBI Taxonomy" id="1335062"/>
    <lineage>
        <taxon>Bacteria</taxon>
        <taxon>Pseudomonadati</taxon>
        <taxon>Pseudomonadota</taxon>
        <taxon>Alphaproteobacteria</taxon>
        <taxon>Acetobacterales</taxon>
        <taxon>Roseomonadaceae</taxon>
        <taxon>Roseomonas</taxon>
    </lineage>
</organism>
<name>A0A2C6Z5G2_9PROT</name>
<sequence length="251" mass="26842">MASPGYAKNLGSAGRRQACMRHDNTRAAAAQASLRLRGRSHPFLTLEVAEMDPATFEEALAAKLSSTASFFRHAPVLLDLTALPAGAAPEIPRLLAVIRRLGLVPAAFRARWPEIDRAALAAGLGRMLEPEASQDVALPCDRRPTVIVSEPVRSGQRIYAAEADLVVLHSVSPGAQLLADGCIHVYGALRGSASAGVGDDPHARVFAKIMDPEMLSIAGLWLGAEEIPAEWVRRPAQLRIADGWLRFAPLP</sequence>
<dbReference type="AlphaFoldDB" id="A0A2C6Z5G2"/>
<dbReference type="GO" id="GO:0000902">
    <property type="term" value="P:cell morphogenesis"/>
    <property type="evidence" value="ECO:0007669"/>
    <property type="project" value="InterPro"/>
</dbReference>
<feature type="domain" description="Septum formation inhibitor MinC N-terminal" evidence="8">
    <location>
        <begin position="35"/>
        <end position="105"/>
    </location>
</feature>
<evidence type="ECO:0000256" key="4">
    <source>
        <dbReference type="ARBA" id="ARBA00023306"/>
    </source>
</evidence>
<dbReference type="GO" id="GO:0051302">
    <property type="term" value="P:regulation of cell division"/>
    <property type="evidence" value="ECO:0007669"/>
    <property type="project" value="InterPro"/>
</dbReference>
<dbReference type="PANTHER" id="PTHR34108">
    <property type="entry name" value="SEPTUM SITE-DETERMINING PROTEIN MINC"/>
    <property type="match status" value="1"/>
</dbReference>
<dbReference type="InterPro" id="IPR016098">
    <property type="entry name" value="CAP/MinC_C"/>
</dbReference>
<protein>
    <recommendedName>
        <fullName evidence="6">Probable septum site-determining protein MinC</fullName>
    </recommendedName>
</protein>
<dbReference type="GO" id="GO:1901891">
    <property type="term" value="P:regulation of cell septum assembly"/>
    <property type="evidence" value="ECO:0007669"/>
    <property type="project" value="InterPro"/>
</dbReference>
<dbReference type="GO" id="GO:0000917">
    <property type="term" value="P:division septum assembly"/>
    <property type="evidence" value="ECO:0007669"/>
    <property type="project" value="UniProtKB-KW"/>
</dbReference>
<keyword evidence="4 6" id="KW-0131">Cell cycle</keyword>
<dbReference type="Pfam" id="PF03775">
    <property type="entry name" value="MinC_C"/>
    <property type="match status" value="1"/>
</dbReference>
<accession>A0A2C6Z5G2</accession>